<dbReference type="GO" id="GO:0003723">
    <property type="term" value="F:RNA binding"/>
    <property type="evidence" value="ECO:0007669"/>
    <property type="project" value="InterPro"/>
</dbReference>
<dbReference type="GO" id="GO:0000455">
    <property type="term" value="P:enzyme-directed rRNA pseudouridine synthesis"/>
    <property type="evidence" value="ECO:0007669"/>
    <property type="project" value="TreeGrafter"/>
</dbReference>
<dbReference type="InterPro" id="IPR006145">
    <property type="entry name" value="PsdUridine_synth_RsuA/RluA"/>
</dbReference>
<feature type="compositionally biased region" description="Basic and acidic residues" evidence="2">
    <location>
        <begin position="351"/>
        <end position="372"/>
    </location>
</feature>
<dbReference type="InterPro" id="IPR050188">
    <property type="entry name" value="RluA_PseudoU_synthase"/>
</dbReference>
<comment type="similarity">
    <text evidence="1">Belongs to the pseudouridine synthase RluA family.</text>
</comment>
<proteinExistence type="inferred from homology"/>
<dbReference type="EMBL" id="HBFQ01056745">
    <property type="protein sequence ID" value="CAD8865882.1"/>
    <property type="molecule type" value="Transcribed_RNA"/>
</dbReference>
<feature type="region of interest" description="Disordered" evidence="2">
    <location>
        <begin position="342"/>
        <end position="372"/>
    </location>
</feature>
<dbReference type="Pfam" id="PF00849">
    <property type="entry name" value="PseudoU_synth_2"/>
    <property type="match status" value="1"/>
</dbReference>
<dbReference type="SUPFAM" id="SSF55120">
    <property type="entry name" value="Pseudouridine synthase"/>
    <property type="match status" value="1"/>
</dbReference>
<evidence type="ECO:0000256" key="2">
    <source>
        <dbReference type="SAM" id="MobiDB-lite"/>
    </source>
</evidence>
<sequence length="372" mass="40410">MTSVQESMRLPGSSRALSASAARCFHVPCPALSSVRLLDVRAVSTLRGDAEPHVVPTILDRGPGYLVLQKPAGLCLRRSKEEQEEPSVEAWLRETMELSHISFPQAQGQMDALPSGALFVATSRSVADEVLGLRRTQRFAEVYTAIVRGRMVLQDLITCRARLCRPSEGSEAMRLSGSRTEGSTACTLVRGLRHGTYGGEPCTLVELRPVTGHKQQLQLHCVALGHPVVGDTMHDADRRLDFRFDAPLLAPRVLLHCERVTVPLAGHRVAVVAADPLEMLLSDVVPAEADSGLDLATDKAVEGLTSALRTPNAWEVFVGGQSEVDSDGSCLDEPVTRLRPVWSAPYGPPEWDDRAQKFSEKMANREGHTSAA</sequence>
<dbReference type="InterPro" id="IPR020103">
    <property type="entry name" value="PsdUridine_synth_cat_dom_sf"/>
</dbReference>
<dbReference type="Gene3D" id="3.30.2350.10">
    <property type="entry name" value="Pseudouridine synthase"/>
    <property type="match status" value="1"/>
</dbReference>
<evidence type="ECO:0000256" key="1">
    <source>
        <dbReference type="ARBA" id="ARBA00010876"/>
    </source>
</evidence>
<name>A0A7S1AUR0_NOCSC</name>
<accession>A0A7S1AUR0</accession>
<dbReference type="AlphaFoldDB" id="A0A7S1AUR0"/>
<evidence type="ECO:0000313" key="4">
    <source>
        <dbReference type="EMBL" id="CAD8865882.1"/>
    </source>
</evidence>
<protein>
    <recommendedName>
        <fullName evidence="3">Pseudouridine synthase RsuA/RluA-like domain-containing protein</fullName>
    </recommendedName>
</protein>
<dbReference type="PANTHER" id="PTHR21600">
    <property type="entry name" value="MITOCHONDRIAL RNA PSEUDOURIDINE SYNTHASE"/>
    <property type="match status" value="1"/>
</dbReference>
<dbReference type="GO" id="GO:0009982">
    <property type="term" value="F:pseudouridine synthase activity"/>
    <property type="evidence" value="ECO:0007669"/>
    <property type="project" value="InterPro"/>
</dbReference>
<evidence type="ECO:0000259" key="3">
    <source>
        <dbReference type="Pfam" id="PF00849"/>
    </source>
</evidence>
<gene>
    <name evidence="4" type="ORF">NSCI0253_LOCUS40237</name>
</gene>
<feature type="domain" description="Pseudouridine synthase RsuA/RluA-like" evidence="3">
    <location>
        <begin position="65"/>
        <end position="221"/>
    </location>
</feature>
<reference evidence="4" key="1">
    <citation type="submission" date="2021-01" db="EMBL/GenBank/DDBJ databases">
        <authorList>
            <person name="Corre E."/>
            <person name="Pelletier E."/>
            <person name="Niang G."/>
            <person name="Scheremetjew M."/>
            <person name="Finn R."/>
            <person name="Kale V."/>
            <person name="Holt S."/>
            <person name="Cochrane G."/>
            <person name="Meng A."/>
            <person name="Brown T."/>
            <person name="Cohen L."/>
        </authorList>
    </citation>
    <scope>NUCLEOTIDE SEQUENCE</scope>
</reference>
<dbReference type="PANTHER" id="PTHR21600:SF87">
    <property type="entry name" value="RNA PSEUDOURIDYLATE SYNTHASE DOMAIN-CONTAINING PROTEIN 1"/>
    <property type="match status" value="1"/>
</dbReference>
<organism evidence="4">
    <name type="scientific">Noctiluca scintillans</name>
    <name type="common">Sea sparkle</name>
    <name type="synonym">Red tide dinoflagellate</name>
    <dbReference type="NCBI Taxonomy" id="2966"/>
    <lineage>
        <taxon>Eukaryota</taxon>
        <taxon>Sar</taxon>
        <taxon>Alveolata</taxon>
        <taxon>Dinophyceae</taxon>
        <taxon>Noctilucales</taxon>
        <taxon>Noctilucaceae</taxon>
        <taxon>Noctiluca</taxon>
    </lineage>
</organism>